<evidence type="ECO:0000313" key="3">
    <source>
        <dbReference type="Proteomes" id="UP000624244"/>
    </source>
</evidence>
<organism evidence="2 3">
    <name type="scientific">Cochliobolus sativus</name>
    <name type="common">Common root rot and spot blotch fungus</name>
    <name type="synonym">Bipolaris sorokiniana</name>
    <dbReference type="NCBI Taxonomy" id="45130"/>
    <lineage>
        <taxon>Eukaryota</taxon>
        <taxon>Fungi</taxon>
        <taxon>Dikarya</taxon>
        <taxon>Ascomycota</taxon>
        <taxon>Pezizomycotina</taxon>
        <taxon>Dothideomycetes</taxon>
        <taxon>Pleosporomycetidae</taxon>
        <taxon>Pleosporales</taxon>
        <taxon>Pleosporineae</taxon>
        <taxon>Pleosporaceae</taxon>
        <taxon>Bipolaris</taxon>
    </lineage>
</organism>
<name>A0A8H6DR32_COCSA</name>
<evidence type="ECO:0000256" key="1">
    <source>
        <dbReference type="SAM" id="Phobius"/>
    </source>
</evidence>
<comment type="caution">
    <text evidence="2">The sequence shown here is derived from an EMBL/GenBank/DDBJ whole genome shotgun (WGS) entry which is preliminary data.</text>
</comment>
<feature type="transmembrane region" description="Helical" evidence="1">
    <location>
        <begin position="16"/>
        <end position="33"/>
    </location>
</feature>
<accession>A0A8H6DR32</accession>
<gene>
    <name evidence="2" type="ORF">GGP41_002980</name>
</gene>
<reference evidence="2" key="1">
    <citation type="submission" date="2019-11" db="EMBL/GenBank/DDBJ databases">
        <title>Bipolaris sorokiniana Genome sequencing.</title>
        <authorList>
            <person name="Wang H."/>
        </authorList>
    </citation>
    <scope>NUCLEOTIDE SEQUENCE</scope>
</reference>
<sequence>MAVWQWFKNIPPKTRMIIGVGVMAYAGVGLYISDVAEEKLGYTPTEKDKEQLKEALPKISAVEKRST</sequence>
<dbReference type="OMA" id="MAWASIG"/>
<dbReference type="AlphaFoldDB" id="A0A8H6DR32"/>
<protein>
    <submittedName>
        <fullName evidence="2">Uncharacterized protein</fullName>
    </submittedName>
</protein>
<keyword evidence="1" id="KW-0472">Membrane</keyword>
<evidence type="ECO:0000313" key="2">
    <source>
        <dbReference type="EMBL" id="KAF5845326.1"/>
    </source>
</evidence>
<keyword evidence="1" id="KW-0812">Transmembrane</keyword>
<dbReference type="Proteomes" id="UP000624244">
    <property type="component" value="Unassembled WGS sequence"/>
</dbReference>
<keyword evidence="1" id="KW-1133">Transmembrane helix</keyword>
<proteinExistence type="predicted"/>
<dbReference type="EMBL" id="WNKQ01000019">
    <property type="protein sequence ID" value="KAF5845326.1"/>
    <property type="molecule type" value="Genomic_DNA"/>
</dbReference>